<evidence type="ECO:0000256" key="1">
    <source>
        <dbReference type="SAM" id="MobiDB-lite"/>
    </source>
</evidence>
<gene>
    <name evidence="2" type="ORF">Poli38472_010686</name>
</gene>
<feature type="region of interest" description="Disordered" evidence="1">
    <location>
        <begin position="1"/>
        <end position="46"/>
    </location>
</feature>
<evidence type="ECO:0000313" key="3">
    <source>
        <dbReference type="Proteomes" id="UP000794436"/>
    </source>
</evidence>
<dbReference type="Proteomes" id="UP000794436">
    <property type="component" value="Unassembled WGS sequence"/>
</dbReference>
<dbReference type="EMBL" id="SPLM01000075">
    <property type="protein sequence ID" value="TMW61623.1"/>
    <property type="molecule type" value="Genomic_DNA"/>
</dbReference>
<keyword evidence="3" id="KW-1185">Reference proteome</keyword>
<sequence>METPLNGQRERLGRDEDREMEVVDASASVALYQTPQPRPSDEKRAKDSITTAAEALRSLEWIPFLDDTKESDLRCRYRGGKCGQPRTLKRNGNLHTFCEFHRQRSIRNQKKFDQKRRLEGRREYCRSCRVKTDEELAKENVDVVIPIAADEPDDCKAERPVNGGFMALLKTDEVNTSTVSRSALQNIPANVVDTIWL</sequence>
<protein>
    <submittedName>
        <fullName evidence="2">Uncharacterized protein</fullName>
    </submittedName>
</protein>
<feature type="compositionally biased region" description="Basic and acidic residues" evidence="1">
    <location>
        <begin position="8"/>
        <end position="21"/>
    </location>
</feature>
<proteinExistence type="predicted"/>
<comment type="caution">
    <text evidence="2">The sequence shown here is derived from an EMBL/GenBank/DDBJ whole genome shotgun (WGS) entry which is preliminary data.</text>
</comment>
<dbReference type="OrthoDB" id="68969at2759"/>
<organism evidence="2 3">
    <name type="scientific">Pythium oligandrum</name>
    <name type="common">Mycoparasitic fungus</name>
    <dbReference type="NCBI Taxonomy" id="41045"/>
    <lineage>
        <taxon>Eukaryota</taxon>
        <taxon>Sar</taxon>
        <taxon>Stramenopiles</taxon>
        <taxon>Oomycota</taxon>
        <taxon>Peronosporomycetes</taxon>
        <taxon>Pythiales</taxon>
        <taxon>Pythiaceae</taxon>
        <taxon>Pythium</taxon>
    </lineage>
</organism>
<dbReference type="AlphaFoldDB" id="A0A8K1CEN3"/>
<evidence type="ECO:0000313" key="2">
    <source>
        <dbReference type="EMBL" id="TMW61623.1"/>
    </source>
</evidence>
<name>A0A8K1CEN3_PYTOL</name>
<reference evidence="2" key="1">
    <citation type="submission" date="2019-03" db="EMBL/GenBank/DDBJ databases">
        <title>Long read genome sequence of the mycoparasitic Pythium oligandrum ATCC 38472 isolated from sugarbeet rhizosphere.</title>
        <authorList>
            <person name="Gaulin E."/>
        </authorList>
    </citation>
    <scope>NUCLEOTIDE SEQUENCE</scope>
    <source>
        <strain evidence="2">ATCC 38472_TT</strain>
    </source>
</reference>
<accession>A0A8K1CEN3</accession>